<dbReference type="AlphaFoldDB" id="A0A0E9XS91"/>
<reference evidence="1" key="1">
    <citation type="submission" date="2014-11" db="EMBL/GenBank/DDBJ databases">
        <authorList>
            <person name="Amaro Gonzalez C."/>
        </authorList>
    </citation>
    <scope>NUCLEOTIDE SEQUENCE</scope>
</reference>
<proteinExistence type="predicted"/>
<protein>
    <submittedName>
        <fullName evidence="1">Uncharacterized protein</fullName>
    </submittedName>
</protein>
<reference evidence="1" key="2">
    <citation type="journal article" date="2015" name="Fish Shellfish Immunol.">
        <title>Early steps in the European eel (Anguilla anguilla)-Vibrio vulnificus interaction in the gills: Role of the RtxA13 toxin.</title>
        <authorList>
            <person name="Callol A."/>
            <person name="Pajuelo D."/>
            <person name="Ebbesson L."/>
            <person name="Teles M."/>
            <person name="MacKenzie S."/>
            <person name="Amaro C."/>
        </authorList>
    </citation>
    <scope>NUCLEOTIDE SEQUENCE</scope>
</reference>
<sequence length="33" mass="3943">MFKSSRMRVLCAVEDSIKQCYRGRRKRKLHGDS</sequence>
<evidence type="ECO:0000313" key="1">
    <source>
        <dbReference type="EMBL" id="JAI05510.1"/>
    </source>
</evidence>
<name>A0A0E9XS91_ANGAN</name>
<dbReference type="EMBL" id="GBXM01003068">
    <property type="protein sequence ID" value="JAI05510.1"/>
    <property type="molecule type" value="Transcribed_RNA"/>
</dbReference>
<accession>A0A0E9XS91</accession>
<organism evidence="1">
    <name type="scientific">Anguilla anguilla</name>
    <name type="common">European freshwater eel</name>
    <name type="synonym">Muraena anguilla</name>
    <dbReference type="NCBI Taxonomy" id="7936"/>
    <lineage>
        <taxon>Eukaryota</taxon>
        <taxon>Metazoa</taxon>
        <taxon>Chordata</taxon>
        <taxon>Craniata</taxon>
        <taxon>Vertebrata</taxon>
        <taxon>Euteleostomi</taxon>
        <taxon>Actinopterygii</taxon>
        <taxon>Neopterygii</taxon>
        <taxon>Teleostei</taxon>
        <taxon>Anguilliformes</taxon>
        <taxon>Anguillidae</taxon>
        <taxon>Anguilla</taxon>
    </lineage>
</organism>